<dbReference type="EMBL" id="LGTL01000005">
    <property type="protein sequence ID" value="KPA81957.1"/>
    <property type="molecule type" value="Genomic_DNA"/>
</dbReference>
<evidence type="ECO:0000313" key="3">
    <source>
        <dbReference type="Proteomes" id="UP000037923"/>
    </source>
</evidence>
<dbReference type="EMBL" id="LGTL01000005">
    <property type="protein sequence ID" value="KPA81956.1"/>
    <property type="molecule type" value="Genomic_DNA"/>
</dbReference>
<keyword evidence="3" id="KW-1185">Reference proteome</keyword>
<dbReference type="RefSeq" id="XP_015660395.1">
    <property type="nucleotide sequence ID" value="XM_015800388.1"/>
</dbReference>
<dbReference type="VEuPathDB" id="TriTrypDB:LpyrH10_05_0040"/>
<dbReference type="RefSeq" id="XP_015660396.1">
    <property type="nucleotide sequence ID" value="XM_015800389.1"/>
</dbReference>
<reference evidence="2 3" key="1">
    <citation type="submission" date="2015-07" db="EMBL/GenBank/DDBJ databases">
        <title>High-quality genome of monoxenous trypanosomatid Leptomonas pyrrhocoris.</title>
        <authorList>
            <person name="Flegontov P."/>
            <person name="Butenko A."/>
            <person name="Firsov S."/>
            <person name="Vlcek C."/>
            <person name="Logacheva M.D."/>
            <person name="Field M."/>
            <person name="Filatov D."/>
            <person name="Flegontova O."/>
            <person name="Gerasimov E."/>
            <person name="Jackson A.P."/>
            <person name="Kelly S."/>
            <person name="Opperdoes F."/>
            <person name="O'Reilly A."/>
            <person name="Votypka J."/>
            <person name="Yurchenko V."/>
            <person name="Lukes J."/>
        </authorList>
    </citation>
    <scope>NUCLEOTIDE SEQUENCE [LARGE SCALE GENOMIC DNA]</scope>
    <source>
        <strain evidence="2">H10</strain>
    </source>
</reference>
<gene>
    <name evidence="2" type="ORF">ABB37_03144</name>
</gene>
<dbReference type="OMA" id="QCALAFH"/>
<protein>
    <recommendedName>
        <fullName evidence="4">Ankyrin repeat protein</fullName>
    </recommendedName>
</protein>
<dbReference type="AlphaFoldDB" id="A0A0M9G4A6"/>
<sequence>MFSLLRTRRILRCAGRVLDPEALLLSVLKHQSTSLPNNNSLPLHGLPDLREPAQDGIPTANSDAQGESCGAPSSEDYRIFFDCLQSKKETSADSSFHQSPKPTQNFPAVVSQLNLEPLRCSPSQGDAHRTSQSAGCDDLCFTLAAAEADPNVTFPEILTLWESFVEGYGAYYAEQLSPDLRRREAALLNYKLEDPVLGQLAAMKGGSQSRKKTPKYIADVLQLDTQESARSHPTNYAMEGGPSSTPFACYGLLHFSAELGDVDYLHSLFHRFPHGFPLRWLSTPSGFDRDDRFGDGGLFGEARTSSNFGVTGCTTSDSAHQTHQTQGRRTELRSFAQIAAYCPDHLGLYLSHLAGMSGHIAYIAFLISVLGADFVLREQRCVPPISTAYTWGIQRYMSDLNATQCAVAGQQVALLEWIEKEHPHALQKLHARKTLDALMIAAMSKDDSTDILDFFLSRDMPPIRSLLTVETTSASAERVGMHRGVAGVGNQDLQNSGILRLLFAAAEVGNAGVLRWFNGVLGKTDVRQLCDSHGATILHHCARGRNAPLLETLLPASVEDGGAASKTGELFWRPLDPLWVDVEDDQGLTPATWCVMSARRSKDAVDTLEVLRKAGSNWPRQRQNGVSLLDVATRFVSRHSKLARYITMHIQPPGRSTAPPPP</sequence>
<evidence type="ECO:0008006" key="4">
    <source>
        <dbReference type="Google" id="ProtNLM"/>
    </source>
</evidence>
<dbReference type="Proteomes" id="UP000037923">
    <property type="component" value="Unassembled WGS sequence"/>
</dbReference>
<evidence type="ECO:0000313" key="2">
    <source>
        <dbReference type="EMBL" id="KPA81957.1"/>
    </source>
</evidence>
<dbReference type="GeneID" id="26903435"/>
<accession>A0A0M9G4A6</accession>
<dbReference type="OrthoDB" id="260531at2759"/>
<evidence type="ECO:0000256" key="1">
    <source>
        <dbReference type="SAM" id="MobiDB-lite"/>
    </source>
</evidence>
<dbReference type="InterPro" id="IPR036770">
    <property type="entry name" value="Ankyrin_rpt-contain_sf"/>
</dbReference>
<proteinExistence type="predicted"/>
<comment type="caution">
    <text evidence="2">The sequence shown here is derived from an EMBL/GenBank/DDBJ whole genome shotgun (WGS) entry which is preliminary data.</text>
</comment>
<name>A0A0M9G4A6_LEPPY</name>
<dbReference type="SUPFAM" id="SSF48403">
    <property type="entry name" value="Ankyrin repeat"/>
    <property type="match status" value="1"/>
</dbReference>
<feature type="region of interest" description="Disordered" evidence="1">
    <location>
        <begin position="36"/>
        <end position="72"/>
    </location>
</feature>
<dbReference type="Gene3D" id="1.25.40.20">
    <property type="entry name" value="Ankyrin repeat-containing domain"/>
    <property type="match status" value="1"/>
</dbReference>
<organism evidence="2 3">
    <name type="scientific">Leptomonas pyrrhocoris</name>
    <name type="common">Firebug parasite</name>
    <dbReference type="NCBI Taxonomy" id="157538"/>
    <lineage>
        <taxon>Eukaryota</taxon>
        <taxon>Discoba</taxon>
        <taxon>Euglenozoa</taxon>
        <taxon>Kinetoplastea</taxon>
        <taxon>Metakinetoplastina</taxon>
        <taxon>Trypanosomatida</taxon>
        <taxon>Trypanosomatidae</taxon>
        <taxon>Leishmaniinae</taxon>
        <taxon>Leptomonas</taxon>
    </lineage>
</organism>